<name>A0ABM8C4F9_9BURK</name>
<evidence type="ECO:0000313" key="1">
    <source>
        <dbReference type="EMBL" id="BDT58098.1"/>
    </source>
</evidence>
<dbReference type="Proteomes" id="UP001163336">
    <property type="component" value="Chromosome"/>
</dbReference>
<evidence type="ECO:0008006" key="3">
    <source>
        <dbReference type="Google" id="ProtNLM"/>
    </source>
</evidence>
<reference evidence="1" key="1">
    <citation type="submission" date="2022-11" db="EMBL/GenBank/DDBJ databases">
        <title>Isolation and characterization of PLA-degrading bacterium Massilia sp. from Antarctic soil.</title>
        <authorList>
            <person name="Sato K."/>
            <person name="Gomez-Fuentes C."/>
            <person name="Ahmad S.A."/>
            <person name="Zulkharnain A."/>
        </authorList>
    </citation>
    <scope>NUCLEOTIDE SEQUENCE</scope>
    <source>
        <strain evidence="1">N-3</strain>
    </source>
</reference>
<evidence type="ECO:0000313" key="2">
    <source>
        <dbReference type="Proteomes" id="UP001163336"/>
    </source>
</evidence>
<dbReference type="EMBL" id="AP026966">
    <property type="protein sequence ID" value="BDT58098.1"/>
    <property type="molecule type" value="Genomic_DNA"/>
</dbReference>
<organism evidence="1 2">
    <name type="scientific">Massilia varians</name>
    <dbReference type="NCBI Taxonomy" id="457921"/>
    <lineage>
        <taxon>Bacteria</taxon>
        <taxon>Pseudomonadati</taxon>
        <taxon>Pseudomonadota</taxon>
        <taxon>Betaproteobacteria</taxon>
        <taxon>Burkholderiales</taxon>
        <taxon>Oxalobacteraceae</taxon>
        <taxon>Telluria group</taxon>
        <taxon>Massilia</taxon>
    </lineage>
</organism>
<proteinExistence type="predicted"/>
<accession>A0ABM8C4F9</accession>
<gene>
    <name evidence="1" type="ORF">MasN3_15920</name>
</gene>
<protein>
    <recommendedName>
        <fullName evidence="3">Restriction endonuclease</fullName>
    </recommendedName>
</protein>
<keyword evidence="2" id="KW-1185">Reference proteome</keyword>
<sequence>MEHLLFTDLFSPRPDIWELRGDSHLWDELAVHLAEVTVPNSANAVRQIIASAVETLTGATLDGTGVVVIDRYPDDGMSSRHVSLRFWNEKALPLLISRFRGRPPKTRDYFAELYVAGLFGDAGWAVYFPKRDVGFDFVVSKQVAGDIILRPVQVKGLYPTPEKRDRDTYGFAGVLSAVHPEMVVAMPFFSARERGAAPTCIAFMPLAAMRDRERGGVRCVPCSLSKGVPRPRPSFLSFMGDAGLKALENATWSASVPVGIAL</sequence>